<dbReference type="PANTHER" id="PTHR12677:SF59">
    <property type="entry name" value="GOLGI APPARATUS MEMBRANE PROTEIN TVP38-RELATED"/>
    <property type="match status" value="1"/>
</dbReference>
<feature type="transmembrane region" description="Helical" evidence="6">
    <location>
        <begin position="152"/>
        <end position="171"/>
    </location>
</feature>
<dbReference type="RefSeq" id="WP_175497910.1">
    <property type="nucleotide sequence ID" value="NZ_FOVF01000004.1"/>
</dbReference>
<keyword evidence="9" id="KW-1185">Reference proteome</keyword>
<dbReference type="InterPro" id="IPR032816">
    <property type="entry name" value="VTT_dom"/>
</dbReference>
<evidence type="ECO:0000256" key="4">
    <source>
        <dbReference type="ARBA" id="ARBA00022989"/>
    </source>
</evidence>
<comment type="subcellular location">
    <subcellularLocation>
        <location evidence="1 6">Cell membrane</location>
        <topology evidence="1 6">Multi-pass membrane protein</topology>
    </subcellularLocation>
</comment>
<feature type="transmembrane region" description="Helical" evidence="6">
    <location>
        <begin position="64"/>
        <end position="81"/>
    </location>
</feature>
<gene>
    <name evidence="8" type="ORF">SAMN05216289_10473</name>
</gene>
<dbReference type="InterPro" id="IPR015414">
    <property type="entry name" value="TMEM64"/>
</dbReference>
<proteinExistence type="inferred from homology"/>
<evidence type="ECO:0000256" key="2">
    <source>
        <dbReference type="ARBA" id="ARBA00022475"/>
    </source>
</evidence>
<evidence type="ECO:0000256" key="6">
    <source>
        <dbReference type="RuleBase" id="RU366058"/>
    </source>
</evidence>
<evidence type="ECO:0000259" key="7">
    <source>
        <dbReference type="Pfam" id="PF09335"/>
    </source>
</evidence>
<evidence type="ECO:0000313" key="8">
    <source>
        <dbReference type="EMBL" id="SFN09687.1"/>
    </source>
</evidence>
<sequence>MNPGDQGPPPPGPHARRLLRRELRSILAPALVVVLVIIVLAVVGHEAELHLQAIEDGIAALGPWGRLAFVGVLVLGTSALLPESVFGLAAGALFGLAWGFGLTLLGNILAAALQYGLAGWLLHDPIQDALQRRPLLRALQGAVVREGMRLQVLLRLTPLNPALISYLLGAAGVRFGGFVLASLVLGLHSIIEVWLGHAGKQLVARGLSGTADPWQHNLPMLAGAIIGMVAIVLVSKAAHRAVLRSLGEARESTSDGR</sequence>
<dbReference type="STRING" id="578942.SAMN05216289_10473"/>
<dbReference type="AlphaFoldDB" id="A0A1I4W8F6"/>
<protein>
    <recommendedName>
        <fullName evidence="6">TVP38/TMEM64 family membrane protein</fullName>
    </recommendedName>
</protein>
<accession>A0A1I4W8F6</accession>
<dbReference type="GO" id="GO:0005886">
    <property type="term" value="C:plasma membrane"/>
    <property type="evidence" value="ECO:0007669"/>
    <property type="project" value="UniProtKB-SubCell"/>
</dbReference>
<evidence type="ECO:0000256" key="5">
    <source>
        <dbReference type="ARBA" id="ARBA00023136"/>
    </source>
</evidence>
<evidence type="ECO:0000256" key="1">
    <source>
        <dbReference type="ARBA" id="ARBA00004651"/>
    </source>
</evidence>
<keyword evidence="2 6" id="KW-1003">Cell membrane</keyword>
<feature type="transmembrane region" description="Helical" evidence="6">
    <location>
        <begin position="88"/>
        <end position="113"/>
    </location>
</feature>
<name>A0A1I4W8F6_9GAMM</name>
<dbReference type="Proteomes" id="UP000198575">
    <property type="component" value="Unassembled WGS sequence"/>
</dbReference>
<feature type="transmembrane region" description="Helical" evidence="6">
    <location>
        <begin position="178"/>
        <end position="197"/>
    </location>
</feature>
<keyword evidence="5 6" id="KW-0472">Membrane</keyword>
<evidence type="ECO:0000256" key="3">
    <source>
        <dbReference type="ARBA" id="ARBA00022692"/>
    </source>
</evidence>
<dbReference type="EMBL" id="FOVF01000004">
    <property type="protein sequence ID" value="SFN09687.1"/>
    <property type="molecule type" value="Genomic_DNA"/>
</dbReference>
<evidence type="ECO:0000313" key="9">
    <source>
        <dbReference type="Proteomes" id="UP000198575"/>
    </source>
</evidence>
<feature type="transmembrane region" description="Helical" evidence="6">
    <location>
        <begin position="26"/>
        <end position="44"/>
    </location>
</feature>
<organism evidence="8 9">
    <name type="scientific">Dokdonella immobilis</name>
    <dbReference type="NCBI Taxonomy" id="578942"/>
    <lineage>
        <taxon>Bacteria</taxon>
        <taxon>Pseudomonadati</taxon>
        <taxon>Pseudomonadota</taxon>
        <taxon>Gammaproteobacteria</taxon>
        <taxon>Lysobacterales</taxon>
        <taxon>Rhodanobacteraceae</taxon>
        <taxon>Dokdonella</taxon>
    </lineage>
</organism>
<comment type="similarity">
    <text evidence="6">Belongs to the TVP38/TMEM64 family.</text>
</comment>
<feature type="domain" description="VTT" evidence="7">
    <location>
        <begin position="81"/>
        <end position="184"/>
    </location>
</feature>
<dbReference type="PANTHER" id="PTHR12677">
    <property type="entry name" value="GOLGI APPARATUS MEMBRANE PROTEIN TVP38-RELATED"/>
    <property type="match status" value="1"/>
</dbReference>
<keyword evidence="4 6" id="KW-1133">Transmembrane helix</keyword>
<reference evidence="8 9" key="1">
    <citation type="submission" date="2016-10" db="EMBL/GenBank/DDBJ databases">
        <authorList>
            <person name="de Groot N.N."/>
        </authorList>
    </citation>
    <scope>NUCLEOTIDE SEQUENCE [LARGE SCALE GENOMIC DNA]</scope>
    <source>
        <strain evidence="8 9">CGMCC 1.7659</strain>
    </source>
</reference>
<dbReference type="Pfam" id="PF09335">
    <property type="entry name" value="VTT_dom"/>
    <property type="match status" value="1"/>
</dbReference>
<feature type="transmembrane region" description="Helical" evidence="6">
    <location>
        <begin position="217"/>
        <end position="235"/>
    </location>
</feature>
<keyword evidence="3 6" id="KW-0812">Transmembrane</keyword>